<evidence type="ECO:0000313" key="1">
    <source>
        <dbReference type="EMBL" id="OQX35310.1"/>
    </source>
</evidence>
<gene>
    <name evidence="1" type="ORF">B0D84_02520</name>
    <name evidence="2" type="ORF">C3L24_09850</name>
</gene>
<dbReference type="Proteomes" id="UP000243361">
    <property type="component" value="Unassembled WGS sequence"/>
</dbReference>
<reference evidence="1 3" key="1">
    <citation type="submission" date="2017-02" db="EMBL/GenBank/DDBJ databases">
        <title>Novel co-symbiosis in the unique lucinid bivalve Phacoides pectinatus.</title>
        <authorList>
            <person name="Lim S.J."/>
            <person name="Davis B.G."/>
            <person name="Gill D.E."/>
            <person name="Engel A.S."/>
            <person name="Anderson L.C."/>
            <person name="Campbell B.J."/>
        </authorList>
    </citation>
    <scope>NUCLEOTIDE SEQUENCE [LARGE SCALE GENOMIC DNA]</scope>
    <source>
        <strain evidence="1">LUC13016_P6</strain>
    </source>
</reference>
<evidence type="ECO:0000313" key="3">
    <source>
        <dbReference type="Proteomes" id="UP000243361"/>
    </source>
</evidence>
<name>A0A657PXC9_9GAMM</name>
<protein>
    <recommendedName>
        <fullName evidence="5">DUF2927 domain-containing protein</fullName>
    </recommendedName>
</protein>
<dbReference type="Pfam" id="PF11150">
    <property type="entry name" value="DUF2927"/>
    <property type="match status" value="1"/>
</dbReference>
<dbReference type="InterPro" id="IPR021323">
    <property type="entry name" value="DUF2927"/>
</dbReference>
<dbReference type="EMBL" id="MUIE01000173">
    <property type="protein sequence ID" value="OQX35310.1"/>
    <property type="molecule type" value="Genomic_DNA"/>
</dbReference>
<dbReference type="EMBL" id="PQCO01000236">
    <property type="protein sequence ID" value="PUE00003.1"/>
    <property type="molecule type" value="Genomic_DNA"/>
</dbReference>
<evidence type="ECO:0000313" key="2">
    <source>
        <dbReference type="EMBL" id="PUE00003.1"/>
    </source>
</evidence>
<evidence type="ECO:0000313" key="4">
    <source>
        <dbReference type="Proteomes" id="UP000250928"/>
    </source>
</evidence>
<evidence type="ECO:0008006" key="5">
    <source>
        <dbReference type="Google" id="ProtNLM"/>
    </source>
</evidence>
<dbReference type="Proteomes" id="UP000250928">
    <property type="component" value="Unassembled WGS sequence"/>
</dbReference>
<dbReference type="AlphaFoldDB" id="A0A657PXC9"/>
<accession>A0A657PXC9</accession>
<keyword evidence="3" id="KW-1185">Reference proteome</keyword>
<organism evidence="2 4">
    <name type="scientific">Candidatus Sedimenticola endophacoides</name>
    <dbReference type="NCBI Taxonomy" id="2548426"/>
    <lineage>
        <taxon>Bacteria</taxon>
        <taxon>Pseudomonadati</taxon>
        <taxon>Pseudomonadota</taxon>
        <taxon>Gammaproteobacteria</taxon>
        <taxon>Chromatiales</taxon>
        <taxon>Sedimenticolaceae</taxon>
        <taxon>Sedimenticola</taxon>
    </lineage>
</organism>
<comment type="caution">
    <text evidence="2">The sequence shown here is derived from an EMBL/GenBank/DDBJ whole genome shotgun (WGS) entry which is preliminary data.</text>
</comment>
<reference evidence="2 4" key="2">
    <citation type="submission" date="2018-01" db="EMBL/GenBank/DDBJ databases">
        <title>Novel co-symbiosis in the lucinid bivalve Phacoides pectinatus.</title>
        <authorList>
            <person name="Lim S.J."/>
            <person name="Davis B.G."/>
            <person name="Gill D.E."/>
            <person name="Engel A.S."/>
            <person name="Anderson L.C."/>
            <person name="Campbell B.J."/>
        </authorList>
    </citation>
    <scope>NUCLEOTIDE SEQUENCE [LARGE SCALE GENOMIC DNA]</scope>
    <source>
        <strain evidence="2">N3_P5</strain>
    </source>
</reference>
<proteinExistence type="predicted"/>
<sequence>MPFHDRGFTIFSRLLLGTLLLTCATGLQWLEEDYLVSSFEKIALRSEYRPGEAKPLRKWLKPVRIYIDSRLGSEHIQSQLVDEHLATLRLLIAHPVERVPLRELANMVILFERSDRLRQAMGDYYTEAPFSGELLEKSICVAQINVKASGEIVQAFIAIPPDKARARGKLPACVVEEITQGLGLPNDSDEVYPSVFNDRSVDERLSPLDKLLLQALYDPRLKPGMSAGQVLPIVRRIVRERLPEMREKYKVLLERDERYWLE</sequence>